<keyword evidence="1" id="KW-1185">Reference proteome</keyword>
<organism evidence="1 2">
    <name type="scientific">Ditylenchus dipsaci</name>
    <dbReference type="NCBI Taxonomy" id="166011"/>
    <lineage>
        <taxon>Eukaryota</taxon>
        <taxon>Metazoa</taxon>
        <taxon>Ecdysozoa</taxon>
        <taxon>Nematoda</taxon>
        <taxon>Chromadorea</taxon>
        <taxon>Rhabditida</taxon>
        <taxon>Tylenchina</taxon>
        <taxon>Tylenchomorpha</taxon>
        <taxon>Sphaerularioidea</taxon>
        <taxon>Anguinidae</taxon>
        <taxon>Anguininae</taxon>
        <taxon>Ditylenchus</taxon>
    </lineage>
</organism>
<dbReference type="WBParaSite" id="jg5074">
    <property type="protein sequence ID" value="jg5074"/>
    <property type="gene ID" value="jg5074"/>
</dbReference>
<dbReference type="Proteomes" id="UP000887574">
    <property type="component" value="Unplaced"/>
</dbReference>
<name>A0A915EGF9_9BILA</name>
<proteinExistence type="predicted"/>
<evidence type="ECO:0000313" key="2">
    <source>
        <dbReference type="WBParaSite" id="jg5074"/>
    </source>
</evidence>
<accession>A0A915EGF9</accession>
<reference evidence="2" key="1">
    <citation type="submission" date="2022-11" db="UniProtKB">
        <authorList>
            <consortium name="WormBaseParasite"/>
        </authorList>
    </citation>
    <scope>IDENTIFICATION</scope>
</reference>
<evidence type="ECO:0000313" key="1">
    <source>
        <dbReference type="Proteomes" id="UP000887574"/>
    </source>
</evidence>
<sequence length="116" mass="12972">MEDSPATKRAKRRGKVSALGDIDEEYDQVAEWDSKQFGGCFDEKIENGKPSLKVVCKQVGCRAILRKAGTTNLCYHMKLHQDSGPPSEQQMNEALLKFTVTSGQPTNLMDDQFFIS</sequence>
<dbReference type="AlphaFoldDB" id="A0A915EGF9"/>
<protein>
    <submittedName>
        <fullName evidence="2">BED-type domain-containing protein</fullName>
    </submittedName>
</protein>